<evidence type="ECO:0000313" key="2">
    <source>
        <dbReference type="EMBL" id="KAG8068466.1"/>
    </source>
</evidence>
<name>A0A8J5T8Z0_ZIZPA</name>
<feature type="region of interest" description="Disordered" evidence="1">
    <location>
        <begin position="1"/>
        <end position="83"/>
    </location>
</feature>
<evidence type="ECO:0000256" key="1">
    <source>
        <dbReference type="SAM" id="MobiDB-lite"/>
    </source>
</evidence>
<organism evidence="2 3">
    <name type="scientific">Zizania palustris</name>
    <name type="common">Northern wild rice</name>
    <dbReference type="NCBI Taxonomy" id="103762"/>
    <lineage>
        <taxon>Eukaryota</taxon>
        <taxon>Viridiplantae</taxon>
        <taxon>Streptophyta</taxon>
        <taxon>Embryophyta</taxon>
        <taxon>Tracheophyta</taxon>
        <taxon>Spermatophyta</taxon>
        <taxon>Magnoliopsida</taxon>
        <taxon>Liliopsida</taxon>
        <taxon>Poales</taxon>
        <taxon>Poaceae</taxon>
        <taxon>BOP clade</taxon>
        <taxon>Oryzoideae</taxon>
        <taxon>Oryzeae</taxon>
        <taxon>Zizaniinae</taxon>
        <taxon>Zizania</taxon>
    </lineage>
</organism>
<comment type="caution">
    <text evidence="2">The sequence shown here is derived from an EMBL/GenBank/DDBJ whole genome shotgun (WGS) entry which is preliminary data.</text>
</comment>
<protein>
    <submittedName>
        <fullName evidence="2">Uncharacterized protein</fullName>
    </submittedName>
</protein>
<dbReference type="Proteomes" id="UP000729402">
    <property type="component" value="Unassembled WGS sequence"/>
</dbReference>
<dbReference type="EMBL" id="JAAALK010000284">
    <property type="protein sequence ID" value="KAG8068466.1"/>
    <property type="molecule type" value="Genomic_DNA"/>
</dbReference>
<gene>
    <name evidence="2" type="ORF">GUJ93_ZPchr0005g14450</name>
</gene>
<evidence type="ECO:0000313" key="3">
    <source>
        <dbReference type="Proteomes" id="UP000729402"/>
    </source>
</evidence>
<sequence>MTLRTASPRRTARTVHPCTRATDRPSPGRWIGDPRTGVHTARGRHGSDQGDRGASSPSPATAATAHGGTIVSTSAKNGERTRWGARGYLGRRVRVDGGGALPAAGRPSEVGAEVARATGSAEVSAAGAEAVSGDGEERLEAMAASSGRSESWRNEEGFALLHGAAIFVERQENSIAEDIRNFHRGASEAVQF</sequence>
<feature type="compositionally biased region" description="Low complexity" evidence="1">
    <location>
        <begin position="54"/>
        <end position="65"/>
    </location>
</feature>
<proteinExistence type="predicted"/>
<accession>A0A8J5T8Z0</accession>
<reference evidence="2" key="2">
    <citation type="submission" date="2021-02" db="EMBL/GenBank/DDBJ databases">
        <authorList>
            <person name="Kimball J.A."/>
            <person name="Haas M.W."/>
            <person name="Macchietto M."/>
            <person name="Kono T."/>
            <person name="Duquette J."/>
            <person name="Shao M."/>
        </authorList>
    </citation>
    <scope>NUCLEOTIDE SEQUENCE</scope>
    <source>
        <tissue evidence="2">Fresh leaf tissue</tissue>
    </source>
</reference>
<keyword evidence="3" id="KW-1185">Reference proteome</keyword>
<reference evidence="2" key="1">
    <citation type="journal article" date="2021" name="bioRxiv">
        <title>Whole Genome Assembly and Annotation of Northern Wild Rice, Zizania palustris L., Supports a Whole Genome Duplication in the Zizania Genus.</title>
        <authorList>
            <person name="Haas M."/>
            <person name="Kono T."/>
            <person name="Macchietto M."/>
            <person name="Millas R."/>
            <person name="McGilp L."/>
            <person name="Shao M."/>
            <person name="Duquette J."/>
            <person name="Hirsch C.N."/>
            <person name="Kimball J."/>
        </authorList>
    </citation>
    <scope>NUCLEOTIDE SEQUENCE</scope>
    <source>
        <tissue evidence="2">Fresh leaf tissue</tissue>
    </source>
</reference>
<dbReference type="AlphaFoldDB" id="A0A8J5T8Z0"/>